<dbReference type="GO" id="GO:0005789">
    <property type="term" value="C:endoplasmic reticulum membrane"/>
    <property type="evidence" value="ECO:0007669"/>
    <property type="project" value="TreeGrafter"/>
</dbReference>
<gene>
    <name evidence="1" type="ORF">MTR67_048326</name>
</gene>
<reference evidence="1" key="1">
    <citation type="submission" date="2023-08" db="EMBL/GenBank/DDBJ databases">
        <title>A de novo genome assembly of Solanum verrucosum Schlechtendal, a Mexican diploid species geographically isolated from the other diploid A-genome species in potato relatives.</title>
        <authorList>
            <person name="Hosaka K."/>
        </authorList>
    </citation>
    <scope>NUCLEOTIDE SEQUENCE</scope>
    <source>
        <tissue evidence="1">Young leaves</tissue>
    </source>
</reference>
<accession>A0AAF0V1E0</accession>
<dbReference type="Proteomes" id="UP001234989">
    <property type="component" value="Chromosome 11"/>
</dbReference>
<dbReference type="PANTHER" id="PTHR23072">
    <property type="entry name" value="PHOSPHATIDYLINOSITOL GLYCAN-RELATED"/>
    <property type="match status" value="1"/>
</dbReference>
<dbReference type="AlphaFoldDB" id="A0AAF0V1E0"/>
<dbReference type="PANTHER" id="PTHR23072:SF0">
    <property type="entry name" value="GPI ETHANOLAMINE PHOSPHATE TRANSFERASE 2"/>
    <property type="match status" value="1"/>
</dbReference>
<proteinExistence type="predicted"/>
<name>A0AAF0V1E0_SOLVR</name>
<protein>
    <submittedName>
        <fullName evidence="1">Uncharacterized protein</fullName>
    </submittedName>
</protein>
<dbReference type="GO" id="GO:0006506">
    <property type="term" value="P:GPI anchor biosynthetic process"/>
    <property type="evidence" value="ECO:0007669"/>
    <property type="project" value="InterPro"/>
</dbReference>
<dbReference type="GO" id="GO:0051267">
    <property type="term" value="F:CP2 mannose-ethanolamine phosphotransferase activity"/>
    <property type="evidence" value="ECO:0007669"/>
    <property type="project" value="TreeGrafter"/>
</dbReference>
<dbReference type="InterPro" id="IPR039527">
    <property type="entry name" value="PIGG/GPI7"/>
</dbReference>
<evidence type="ECO:0000313" key="1">
    <source>
        <dbReference type="EMBL" id="WMV54941.1"/>
    </source>
</evidence>
<dbReference type="EMBL" id="CP133622">
    <property type="protein sequence ID" value="WMV54941.1"/>
    <property type="molecule type" value="Genomic_DNA"/>
</dbReference>
<evidence type="ECO:0000313" key="2">
    <source>
        <dbReference type="Proteomes" id="UP001234989"/>
    </source>
</evidence>
<organism evidence="1 2">
    <name type="scientific">Solanum verrucosum</name>
    <dbReference type="NCBI Taxonomy" id="315347"/>
    <lineage>
        <taxon>Eukaryota</taxon>
        <taxon>Viridiplantae</taxon>
        <taxon>Streptophyta</taxon>
        <taxon>Embryophyta</taxon>
        <taxon>Tracheophyta</taxon>
        <taxon>Spermatophyta</taxon>
        <taxon>Magnoliopsida</taxon>
        <taxon>eudicotyledons</taxon>
        <taxon>Gunneridae</taxon>
        <taxon>Pentapetalae</taxon>
        <taxon>asterids</taxon>
        <taxon>lamiids</taxon>
        <taxon>Solanales</taxon>
        <taxon>Solanaceae</taxon>
        <taxon>Solanoideae</taxon>
        <taxon>Solaneae</taxon>
        <taxon>Solanum</taxon>
    </lineage>
</organism>
<sequence>MVIDGLPAKFMLGKDGEPPSKSFKEAMPYTKSLLTKGRTVGYHAKVAPLTVTIPNLKAMVSGAVRGFLDVAFNFNT</sequence>
<keyword evidence="2" id="KW-1185">Reference proteome</keyword>